<keyword evidence="1" id="KW-0472">Membrane</keyword>
<reference evidence="2" key="1">
    <citation type="submission" date="2019-06" db="EMBL/GenBank/DDBJ databases">
        <authorList>
            <person name="Zheng W."/>
        </authorList>
    </citation>
    <scope>NUCLEOTIDE SEQUENCE</scope>
    <source>
        <strain evidence="2">QDHG01</strain>
    </source>
</reference>
<gene>
    <name evidence="2" type="ORF">FGO68_gene14704</name>
</gene>
<proteinExistence type="predicted"/>
<keyword evidence="1" id="KW-1133">Transmembrane helix</keyword>
<sequence>MNSWDSSTVMPSFTSQCIMISGFLKHLMMLRILCCRIGIFSISVIEGLIPGGFTSKQDISYFRDSSR</sequence>
<protein>
    <submittedName>
        <fullName evidence="2">Uncharacterized protein</fullName>
    </submittedName>
</protein>
<evidence type="ECO:0000313" key="2">
    <source>
        <dbReference type="EMBL" id="TNV83059.1"/>
    </source>
</evidence>
<organism evidence="2 3">
    <name type="scientific">Halteria grandinella</name>
    <dbReference type="NCBI Taxonomy" id="5974"/>
    <lineage>
        <taxon>Eukaryota</taxon>
        <taxon>Sar</taxon>
        <taxon>Alveolata</taxon>
        <taxon>Ciliophora</taxon>
        <taxon>Intramacronucleata</taxon>
        <taxon>Spirotrichea</taxon>
        <taxon>Stichotrichia</taxon>
        <taxon>Sporadotrichida</taxon>
        <taxon>Halteriidae</taxon>
        <taxon>Halteria</taxon>
    </lineage>
</organism>
<dbReference type="EMBL" id="RRYP01004209">
    <property type="protein sequence ID" value="TNV83059.1"/>
    <property type="molecule type" value="Genomic_DNA"/>
</dbReference>
<comment type="caution">
    <text evidence="2">The sequence shown here is derived from an EMBL/GenBank/DDBJ whole genome shotgun (WGS) entry which is preliminary data.</text>
</comment>
<accession>A0A8J8T5I7</accession>
<evidence type="ECO:0000313" key="3">
    <source>
        <dbReference type="Proteomes" id="UP000785679"/>
    </source>
</evidence>
<name>A0A8J8T5I7_HALGN</name>
<dbReference type="AlphaFoldDB" id="A0A8J8T5I7"/>
<dbReference type="Proteomes" id="UP000785679">
    <property type="component" value="Unassembled WGS sequence"/>
</dbReference>
<feature type="transmembrane region" description="Helical" evidence="1">
    <location>
        <begin position="28"/>
        <end position="49"/>
    </location>
</feature>
<keyword evidence="3" id="KW-1185">Reference proteome</keyword>
<evidence type="ECO:0000256" key="1">
    <source>
        <dbReference type="SAM" id="Phobius"/>
    </source>
</evidence>
<keyword evidence="1" id="KW-0812">Transmembrane</keyword>